<dbReference type="SUPFAM" id="SSF53328">
    <property type="entry name" value="Formyltransferase"/>
    <property type="match status" value="1"/>
</dbReference>
<dbReference type="GeneID" id="55969356"/>
<dbReference type="EC" id="2.1.2.2" evidence="2"/>
<dbReference type="PANTHER" id="PTHR43369">
    <property type="entry name" value="PHOSPHORIBOSYLGLYCINAMIDE FORMYLTRANSFERASE"/>
    <property type="match status" value="1"/>
</dbReference>
<dbReference type="Gene3D" id="3.40.50.170">
    <property type="entry name" value="Formyl transferase, N-terminal domain"/>
    <property type="match status" value="1"/>
</dbReference>
<gene>
    <name evidence="6" type="ORF">GMORB2_3128</name>
</gene>
<evidence type="ECO:0000256" key="2">
    <source>
        <dbReference type="ARBA" id="ARBA00012254"/>
    </source>
</evidence>
<dbReference type="GO" id="GO:0004644">
    <property type="term" value="F:phosphoribosylglycinamide formyltransferase activity"/>
    <property type="evidence" value="ECO:0007669"/>
    <property type="project" value="UniProtKB-EC"/>
</dbReference>
<accession>A0A9P4YPS2</accession>
<protein>
    <recommendedName>
        <fullName evidence="2">phosphoribosylglycinamide formyltransferase 1</fullName>
        <ecNumber evidence="2">2.1.2.2</ecNumber>
    </recommendedName>
</protein>
<dbReference type="RefSeq" id="XP_035318979.1">
    <property type="nucleotide sequence ID" value="XM_035465104.1"/>
</dbReference>
<dbReference type="GO" id="GO:0006189">
    <property type="term" value="P:'de novo' IMP biosynthetic process"/>
    <property type="evidence" value="ECO:0007669"/>
    <property type="project" value="TreeGrafter"/>
</dbReference>
<sequence>MASGFGSNFQELIDGVADGRIPNSRIIRLIVNRKSAYAVKRAENGGIPWDYFNLISDGFLPKGEKDEAKVSEARYKYDAALAEKVLSASEDQKPELIVLAGWMHVFSAGFLQPIQKAGIKVINLHPALPGIFTGEFEGANAIERAYDQFKAGKLTRTGIMAHYVILEVDRGEPIMTQEIPWEGEGLEDFTNKVHSYEHKLIVNATAKVVQDVLASRK</sequence>
<keyword evidence="4" id="KW-0658">Purine biosynthesis</keyword>
<dbReference type="InterPro" id="IPR002376">
    <property type="entry name" value="Formyl_transf_N"/>
</dbReference>
<keyword evidence="3" id="KW-0808">Transferase</keyword>
<dbReference type="Proteomes" id="UP000749293">
    <property type="component" value="Unassembled WGS sequence"/>
</dbReference>
<comment type="pathway">
    <text evidence="1">Purine metabolism; IMP biosynthesis via de novo pathway; N(2)-formyl-N(1)-(5-phospho-D-ribosyl)glycinamide from N(1)-(5-phospho-D-ribosyl)glycinamide (10-formyl THF route): step 1/1.</text>
</comment>
<dbReference type="PANTHER" id="PTHR43369:SF2">
    <property type="entry name" value="PHOSPHORIBOSYLGLYCINAMIDE FORMYLTRANSFERASE"/>
    <property type="match status" value="1"/>
</dbReference>
<proteinExistence type="predicted"/>
<evidence type="ECO:0000256" key="1">
    <source>
        <dbReference type="ARBA" id="ARBA00005054"/>
    </source>
</evidence>
<dbReference type="OrthoDB" id="5575075at2759"/>
<dbReference type="AlphaFoldDB" id="A0A9P4YPS2"/>
<evidence type="ECO:0000313" key="6">
    <source>
        <dbReference type="EMBL" id="KAF4120327.1"/>
    </source>
</evidence>
<dbReference type="EMBL" id="JAANYQ010000017">
    <property type="protein sequence ID" value="KAF4120327.1"/>
    <property type="molecule type" value="Genomic_DNA"/>
</dbReference>
<keyword evidence="7" id="KW-1185">Reference proteome</keyword>
<evidence type="ECO:0000256" key="4">
    <source>
        <dbReference type="ARBA" id="ARBA00022755"/>
    </source>
</evidence>
<reference evidence="6" key="1">
    <citation type="submission" date="2020-03" db="EMBL/GenBank/DDBJ databases">
        <title>Site-based positive gene gene selection in Geosmithia morbida across the United States reveals a broad range of putative effectors and factors for local host and environmental adapation.</title>
        <authorList>
            <person name="Onufrak A."/>
            <person name="Murdoch R.W."/>
            <person name="Gazis R."/>
            <person name="Huff M."/>
            <person name="Staton M."/>
            <person name="Klingeman W."/>
            <person name="Hadziabdic D."/>
        </authorList>
    </citation>
    <scope>NUCLEOTIDE SEQUENCE</scope>
    <source>
        <strain evidence="6">1262</strain>
    </source>
</reference>
<comment type="caution">
    <text evidence="6">The sequence shown here is derived from an EMBL/GenBank/DDBJ whole genome shotgun (WGS) entry which is preliminary data.</text>
</comment>
<organism evidence="6 7">
    <name type="scientific">Geosmithia morbida</name>
    <dbReference type="NCBI Taxonomy" id="1094350"/>
    <lineage>
        <taxon>Eukaryota</taxon>
        <taxon>Fungi</taxon>
        <taxon>Dikarya</taxon>
        <taxon>Ascomycota</taxon>
        <taxon>Pezizomycotina</taxon>
        <taxon>Sordariomycetes</taxon>
        <taxon>Hypocreomycetidae</taxon>
        <taxon>Hypocreales</taxon>
        <taxon>Bionectriaceae</taxon>
        <taxon>Geosmithia</taxon>
    </lineage>
</organism>
<evidence type="ECO:0000259" key="5">
    <source>
        <dbReference type="Pfam" id="PF00551"/>
    </source>
</evidence>
<dbReference type="InterPro" id="IPR036477">
    <property type="entry name" value="Formyl_transf_N_sf"/>
</dbReference>
<evidence type="ECO:0000313" key="7">
    <source>
        <dbReference type="Proteomes" id="UP000749293"/>
    </source>
</evidence>
<name>A0A9P4YPS2_9HYPO</name>
<dbReference type="Pfam" id="PF00551">
    <property type="entry name" value="Formyl_trans_N"/>
    <property type="match status" value="1"/>
</dbReference>
<dbReference type="GO" id="GO:0005737">
    <property type="term" value="C:cytoplasm"/>
    <property type="evidence" value="ECO:0007669"/>
    <property type="project" value="TreeGrafter"/>
</dbReference>
<feature type="domain" description="Formyl transferase N-terminal" evidence="5">
    <location>
        <begin position="2"/>
        <end position="204"/>
    </location>
</feature>
<evidence type="ECO:0000256" key="3">
    <source>
        <dbReference type="ARBA" id="ARBA00022679"/>
    </source>
</evidence>